<gene>
    <name evidence="2" type="ORF">E3202_04880</name>
</gene>
<dbReference type="AlphaFoldDB" id="A0A506UKN9"/>
<evidence type="ECO:0000313" key="2">
    <source>
        <dbReference type="EMBL" id="TPW33924.1"/>
    </source>
</evidence>
<proteinExistence type="predicted"/>
<protein>
    <recommendedName>
        <fullName evidence="4">Porin</fullName>
    </recommendedName>
</protein>
<dbReference type="RefSeq" id="WP_165600627.1">
    <property type="nucleotide sequence ID" value="NZ_SORZ01000002.1"/>
</dbReference>
<organism evidence="2 3">
    <name type="scientific">Oecophyllibacter saccharovorans</name>
    <dbReference type="NCBI Taxonomy" id="2558360"/>
    <lineage>
        <taxon>Bacteria</taxon>
        <taxon>Pseudomonadati</taxon>
        <taxon>Pseudomonadota</taxon>
        <taxon>Alphaproteobacteria</taxon>
        <taxon>Acetobacterales</taxon>
        <taxon>Acetobacteraceae</taxon>
        <taxon>Oecophyllibacter</taxon>
    </lineage>
</organism>
<evidence type="ECO:0000256" key="1">
    <source>
        <dbReference type="SAM" id="MobiDB-lite"/>
    </source>
</evidence>
<keyword evidence="3" id="KW-1185">Reference proteome</keyword>
<reference evidence="2 3" key="1">
    <citation type="submission" date="2019-03" db="EMBL/GenBank/DDBJ databases">
        <title>The complete genome sequence of Neokomagataea sp. Jb2 NBRC113641.</title>
        <authorList>
            <person name="Chua K.-O."/>
            <person name="Chan K.-G."/>
            <person name="See-Too W.-S."/>
        </authorList>
    </citation>
    <scope>NUCLEOTIDE SEQUENCE [LARGE SCALE GENOMIC DNA]</scope>
    <source>
        <strain evidence="2 3">Jb2</strain>
    </source>
</reference>
<comment type="caution">
    <text evidence="2">The sequence shown here is derived from an EMBL/GenBank/DDBJ whole genome shotgun (WGS) entry which is preliminary data.</text>
</comment>
<accession>A0A506UKN9</accession>
<name>A0A506UKN9_9PROT</name>
<evidence type="ECO:0008006" key="4">
    <source>
        <dbReference type="Google" id="ProtNLM"/>
    </source>
</evidence>
<sequence length="587" mass="63231">MAVASLGLMGLGSQTRAQGVSPQAMMVMKKQIAALQAQLATMERQQAAENKRVREALKRQRESLEADPFAPGGENVTPAGLSQPHLLKEGSPAARLVDSKRIPRSESFFDTFGAPGGNLAPSQTAETPYGEITALPPSHPDLYGPLRRGQLQIGGIRLTLGGFFEAAGIWRRRTTGSDLASSFMATPWGNEPAYHLSNWQQTERSSRLSVLAEGMITHKLVADGYVEIDFQAAGASANSHESDSYSPRARVIYGELKDIKDGWFFLGGQNWSLLTPYGHGLLARDEQIPITIDTDLLPGFNWTRAPQLRVVKSFDQAEDYSLGLSIESPSQASSNPKQAWIAPGHRITDGVKGTSTNNPDAAYSANPYPDTVLKFAADPGWGHYEIAGLMRYFRTRNSWAGGGRNQTVVGGGGGGSMVVPIIPDRLFFRASGMVGKGIGRYGSAGFPDYTFGRHGQPVPLPEASLLVGLWGNPTPALRLYMYGGAEEVLGRRSFNVGTGAYGYGNRRYDMGGCGVELSTNCAASSNVRLSAEATAGFWYTAARGDYGSILVGAQYAHNYLEAFSGSGGKPHTDDDVVMMSFRYMPFN</sequence>
<dbReference type="Proteomes" id="UP000315037">
    <property type="component" value="Unassembled WGS sequence"/>
</dbReference>
<evidence type="ECO:0000313" key="3">
    <source>
        <dbReference type="Proteomes" id="UP000315037"/>
    </source>
</evidence>
<feature type="region of interest" description="Disordered" evidence="1">
    <location>
        <begin position="60"/>
        <end position="86"/>
    </location>
</feature>
<dbReference type="EMBL" id="SORZ01000002">
    <property type="protein sequence ID" value="TPW33924.1"/>
    <property type="molecule type" value="Genomic_DNA"/>
</dbReference>